<reference evidence="1" key="1">
    <citation type="journal article" date="2020" name="Stud. Mycol.">
        <title>101 Dothideomycetes genomes: a test case for predicting lifestyles and emergence of pathogens.</title>
        <authorList>
            <person name="Haridas S."/>
            <person name="Albert R."/>
            <person name="Binder M."/>
            <person name="Bloem J."/>
            <person name="Labutti K."/>
            <person name="Salamov A."/>
            <person name="Andreopoulos B."/>
            <person name="Baker S."/>
            <person name="Barry K."/>
            <person name="Bills G."/>
            <person name="Bluhm B."/>
            <person name="Cannon C."/>
            <person name="Castanera R."/>
            <person name="Culley D."/>
            <person name="Daum C."/>
            <person name="Ezra D."/>
            <person name="Gonzalez J."/>
            <person name="Henrissat B."/>
            <person name="Kuo A."/>
            <person name="Liang C."/>
            <person name="Lipzen A."/>
            <person name="Lutzoni F."/>
            <person name="Magnuson J."/>
            <person name="Mondo S."/>
            <person name="Nolan M."/>
            <person name="Ohm R."/>
            <person name="Pangilinan J."/>
            <person name="Park H.-J."/>
            <person name="Ramirez L."/>
            <person name="Alfaro M."/>
            <person name="Sun H."/>
            <person name="Tritt A."/>
            <person name="Yoshinaga Y."/>
            <person name="Zwiers L.-H."/>
            <person name="Turgeon B."/>
            <person name="Goodwin S."/>
            <person name="Spatafora J."/>
            <person name="Crous P."/>
            <person name="Grigoriev I."/>
        </authorList>
    </citation>
    <scope>NUCLEOTIDE SEQUENCE</scope>
    <source>
        <strain evidence="1">CBS 109.77</strain>
    </source>
</reference>
<dbReference type="EMBL" id="MU002588">
    <property type="protein sequence ID" value="KAF2785978.1"/>
    <property type="molecule type" value="Genomic_DNA"/>
</dbReference>
<sequence>MPLPDEALSVEGGCNCGAVRYRVAIPALAERPLHPLAPAETPVPLPFLVLDHCNDCRRATGSLLPAWLCAPIEMASVSLVQASSATLAPKAAAREGQAKELGGAWTPAADIFTPAPTGTDHFLKNYESSHERWRWFCARCGTSIAYTAVMPAGFPNMLDITMGSVDRRHLETNALVPERHLWWDYGIDWIRRLATEGYGALPIHPDYRIADTVKRPNLS</sequence>
<dbReference type="PANTHER" id="PTHR33337">
    <property type="entry name" value="GFA DOMAIN-CONTAINING PROTEIN"/>
    <property type="match status" value="1"/>
</dbReference>
<protein>
    <submittedName>
        <fullName evidence="1">Uncharacterized protein</fullName>
    </submittedName>
</protein>
<name>A0A6A6WPW8_9PLEO</name>
<dbReference type="Gene3D" id="3.90.1590.10">
    <property type="entry name" value="glutathione-dependent formaldehyde- activating enzyme (gfa)"/>
    <property type="match status" value="1"/>
</dbReference>
<proteinExistence type="predicted"/>
<keyword evidence="2" id="KW-1185">Reference proteome</keyword>
<dbReference type="AlphaFoldDB" id="A0A6A6WPW8"/>
<gene>
    <name evidence="1" type="ORF">K505DRAFT_380566</name>
</gene>
<dbReference type="InterPro" id="IPR011057">
    <property type="entry name" value="Mss4-like_sf"/>
</dbReference>
<dbReference type="OrthoDB" id="5422068at2759"/>
<evidence type="ECO:0000313" key="1">
    <source>
        <dbReference type="EMBL" id="KAF2785978.1"/>
    </source>
</evidence>
<dbReference type="PANTHER" id="PTHR33337:SF40">
    <property type="entry name" value="CENP-V_GFA DOMAIN-CONTAINING PROTEIN-RELATED"/>
    <property type="match status" value="1"/>
</dbReference>
<accession>A0A6A6WPW8</accession>
<dbReference type="SUPFAM" id="SSF51316">
    <property type="entry name" value="Mss4-like"/>
    <property type="match status" value="2"/>
</dbReference>
<dbReference type="Proteomes" id="UP000799757">
    <property type="component" value="Unassembled WGS sequence"/>
</dbReference>
<organism evidence="1 2">
    <name type="scientific">Melanomma pulvis-pyrius CBS 109.77</name>
    <dbReference type="NCBI Taxonomy" id="1314802"/>
    <lineage>
        <taxon>Eukaryota</taxon>
        <taxon>Fungi</taxon>
        <taxon>Dikarya</taxon>
        <taxon>Ascomycota</taxon>
        <taxon>Pezizomycotina</taxon>
        <taxon>Dothideomycetes</taxon>
        <taxon>Pleosporomycetidae</taxon>
        <taxon>Pleosporales</taxon>
        <taxon>Melanommataceae</taxon>
        <taxon>Melanomma</taxon>
    </lineage>
</organism>
<evidence type="ECO:0000313" key="2">
    <source>
        <dbReference type="Proteomes" id="UP000799757"/>
    </source>
</evidence>